<dbReference type="GO" id="GO:0008289">
    <property type="term" value="F:lipid binding"/>
    <property type="evidence" value="ECO:0007669"/>
    <property type="project" value="UniProtKB-KW"/>
</dbReference>
<dbReference type="SMART" id="SM00499">
    <property type="entry name" value="AAI"/>
    <property type="match status" value="1"/>
</dbReference>
<evidence type="ECO:0000313" key="8">
    <source>
        <dbReference type="Proteomes" id="UP000238479"/>
    </source>
</evidence>
<keyword evidence="5" id="KW-0732">Signal</keyword>
<dbReference type="InterPro" id="IPR051636">
    <property type="entry name" value="Plant_LTP/defense-related"/>
</dbReference>
<keyword evidence="4" id="KW-0446">Lipid-binding</keyword>
<sequence length="131" mass="13625">MAHRGSKAVALIILLDIIFFSLVSSHEVPCPPTNPSSPPSIPKKQAKCPRDTLKFGVCGSWLGLVTEVVGTKPSEECCTLIKGLADLEAALCLCTAIKANVLGIVKLKVPVAISLLVNACGGKVPEGFVCA</sequence>
<dbReference type="EMBL" id="PDCK01000039">
    <property type="protein sequence ID" value="PRQ57525.1"/>
    <property type="molecule type" value="Genomic_DNA"/>
</dbReference>
<dbReference type="STRING" id="74649.A0A2P6SFQ9"/>
<dbReference type="InterPro" id="IPR016140">
    <property type="entry name" value="Bifunc_inhib/LTP/seed_store"/>
</dbReference>
<dbReference type="InterPro" id="IPR036312">
    <property type="entry name" value="Bifun_inhib/LTP/seed_sf"/>
</dbReference>
<feature type="domain" description="Bifunctional inhibitor/plant lipid transfer protein/seed storage helical" evidence="6">
    <location>
        <begin position="48"/>
        <end position="130"/>
    </location>
</feature>
<evidence type="ECO:0000313" key="7">
    <source>
        <dbReference type="EMBL" id="PRQ57525.1"/>
    </source>
</evidence>
<dbReference type="OMA" id="QAKCPKD"/>
<dbReference type="Gramene" id="PRQ57525">
    <property type="protein sequence ID" value="PRQ57525"/>
    <property type="gene ID" value="RchiOBHm_Chr1g0349271"/>
</dbReference>
<dbReference type="InterPro" id="IPR027923">
    <property type="entry name" value="Hydrophob_seed_dom"/>
</dbReference>
<protein>
    <submittedName>
        <fullName evidence="7">Putative bifunctional inhibitor/plant lipid transfer protein/seed storage helical</fullName>
    </submittedName>
</protein>
<evidence type="ECO:0000256" key="3">
    <source>
        <dbReference type="ARBA" id="ARBA00022448"/>
    </source>
</evidence>
<feature type="chain" id="PRO_5015198839" evidence="5">
    <location>
        <begin position="26"/>
        <end position="131"/>
    </location>
</feature>
<evidence type="ECO:0000256" key="4">
    <source>
        <dbReference type="ARBA" id="ARBA00023121"/>
    </source>
</evidence>
<comment type="function">
    <text evidence="1">Plant non-specific lipid-transfer proteins transfer phospholipids as well as galactolipids across membranes. May play a role in wax or cutin deposition in the cell walls of expanding epidermal cells and certain secretory tissues.</text>
</comment>
<dbReference type="OrthoDB" id="696558at2759"/>
<dbReference type="Gene3D" id="1.10.110.10">
    <property type="entry name" value="Plant lipid-transfer and hydrophobic proteins"/>
    <property type="match status" value="1"/>
</dbReference>
<evidence type="ECO:0000259" key="6">
    <source>
        <dbReference type="SMART" id="SM00499"/>
    </source>
</evidence>
<evidence type="ECO:0000256" key="2">
    <source>
        <dbReference type="ARBA" id="ARBA00008965"/>
    </source>
</evidence>
<organism evidence="7 8">
    <name type="scientific">Rosa chinensis</name>
    <name type="common">China rose</name>
    <dbReference type="NCBI Taxonomy" id="74649"/>
    <lineage>
        <taxon>Eukaryota</taxon>
        <taxon>Viridiplantae</taxon>
        <taxon>Streptophyta</taxon>
        <taxon>Embryophyta</taxon>
        <taxon>Tracheophyta</taxon>
        <taxon>Spermatophyta</taxon>
        <taxon>Magnoliopsida</taxon>
        <taxon>eudicotyledons</taxon>
        <taxon>Gunneridae</taxon>
        <taxon>Pentapetalae</taxon>
        <taxon>rosids</taxon>
        <taxon>fabids</taxon>
        <taxon>Rosales</taxon>
        <taxon>Rosaceae</taxon>
        <taxon>Rosoideae</taxon>
        <taxon>Rosoideae incertae sedis</taxon>
        <taxon>Rosa</taxon>
    </lineage>
</organism>
<dbReference type="SUPFAM" id="SSF47699">
    <property type="entry name" value="Bifunctional inhibitor/lipid-transfer protein/seed storage 2S albumin"/>
    <property type="match status" value="1"/>
</dbReference>
<comment type="caution">
    <text evidence="7">The sequence shown here is derived from an EMBL/GenBank/DDBJ whole genome shotgun (WGS) entry which is preliminary data.</text>
</comment>
<name>A0A2P6SFQ9_ROSCH</name>
<comment type="similarity">
    <text evidence="2">Belongs to the plant LTP family. PEARLI1 subfamily.</text>
</comment>
<dbReference type="PANTHER" id="PTHR31731">
    <property type="match status" value="1"/>
</dbReference>
<gene>
    <name evidence="7" type="ORF">RchiOBHm_Chr1g0349271</name>
</gene>
<reference evidence="7 8" key="1">
    <citation type="journal article" date="2018" name="Nat. Genet.">
        <title>The Rosa genome provides new insights in the design of modern roses.</title>
        <authorList>
            <person name="Bendahmane M."/>
        </authorList>
    </citation>
    <scope>NUCLEOTIDE SEQUENCE [LARGE SCALE GENOMIC DNA]</scope>
    <source>
        <strain evidence="8">cv. Old Blush</strain>
    </source>
</reference>
<dbReference type="Pfam" id="PF14547">
    <property type="entry name" value="Hydrophob_seed"/>
    <property type="match status" value="1"/>
</dbReference>
<keyword evidence="8" id="KW-1185">Reference proteome</keyword>
<dbReference type="Proteomes" id="UP000238479">
    <property type="component" value="Chromosome 1"/>
</dbReference>
<dbReference type="CDD" id="cd01958">
    <property type="entry name" value="HPS_like"/>
    <property type="match status" value="1"/>
</dbReference>
<proteinExistence type="inferred from homology"/>
<keyword evidence="3" id="KW-0813">Transport</keyword>
<evidence type="ECO:0000256" key="1">
    <source>
        <dbReference type="ARBA" id="ARBA00003211"/>
    </source>
</evidence>
<accession>A0A2P6SFQ9</accession>
<feature type="signal peptide" evidence="5">
    <location>
        <begin position="1"/>
        <end position="25"/>
    </location>
</feature>
<dbReference type="AlphaFoldDB" id="A0A2P6SFQ9"/>
<evidence type="ECO:0000256" key="5">
    <source>
        <dbReference type="SAM" id="SignalP"/>
    </source>
</evidence>